<keyword evidence="7 10" id="KW-0648">Protein biosynthesis</keyword>
<evidence type="ECO:0000256" key="7">
    <source>
        <dbReference type="ARBA" id="ARBA00022917"/>
    </source>
</evidence>
<evidence type="ECO:0000256" key="5">
    <source>
        <dbReference type="ARBA" id="ARBA00022741"/>
    </source>
</evidence>
<evidence type="ECO:0000313" key="13">
    <source>
        <dbReference type="EMBL" id="SHF33354.1"/>
    </source>
</evidence>
<dbReference type="PANTHER" id="PTHR11476">
    <property type="entry name" value="HISTIDYL-TRNA SYNTHETASE"/>
    <property type="match status" value="1"/>
</dbReference>
<evidence type="ECO:0000256" key="4">
    <source>
        <dbReference type="ARBA" id="ARBA00022598"/>
    </source>
</evidence>
<evidence type="ECO:0000256" key="10">
    <source>
        <dbReference type="HAMAP-Rule" id="MF_00127"/>
    </source>
</evidence>
<dbReference type="Gene3D" id="3.40.50.800">
    <property type="entry name" value="Anticodon-binding domain"/>
    <property type="match status" value="1"/>
</dbReference>
<dbReference type="EC" id="6.1.1.21" evidence="10"/>
<dbReference type="AlphaFoldDB" id="A0A1M5AT21"/>
<feature type="domain" description="Aminoacyl-transfer RNA synthetases class-II family profile" evidence="12">
    <location>
        <begin position="1"/>
        <end position="359"/>
    </location>
</feature>
<dbReference type="EMBL" id="FQUU01000009">
    <property type="protein sequence ID" value="SHF33354.1"/>
    <property type="molecule type" value="Genomic_DNA"/>
</dbReference>
<sequence length="467" mass="52458">MSKPSIPQGTRDFGPDVVRKRAFIFNTIRSVFELYGFLPIETPAMENLETLMGKYGEEGDKLIFKILNNGLDNPAKEQQVREDFEKILQGKNNKGITERALKYDLTIPFARYVAMNHGQLTFPFKRYQVQPVWRADRPQKGRYREFYQCDADVVGSNSLLNEVEFVNLYTDVFSKLGIQGCELRINSRKILSALAEVCGGADKLTDITIAIDKLDKIGLEKVKEELSERGLTGEQVLVIEKYLDINGSNESKLAAIKELLLDTEDGKKGVNELEFILNIINDQRSKDENSKAGTTTSLIIDFTLARGLNYYTGIIFEAKAPGTVKIGSIGGGGRYDDLTGLFGVPNIPGVGISFGVDRIYDVMEELQLFPSKVEQGTRVLFFNTGLEESKKAYELLSSLRRSGIAAELFHEPTKFDKQFKYAEKKQIPFIIIIGSKELEEKAFIIKDLRSGEQRSIPFADISSLSFN</sequence>
<evidence type="ECO:0000259" key="12">
    <source>
        <dbReference type="PROSITE" id="PS50862"/>
    </source>
</evidence>
<evidence type="ECO:0000313" key="14">
    <source>
        <dbReference type="Proteomes" id="UP000184048"/>
    </source>
</evidence>
<dbReference type="GO" id="GO:0005737">
    <property type="term" value="C:cytoplasm"/>
    <property type="evidence" value="ECO:0007669"/>
    <property type="project" value="UniProtKB-SubCell"/>
</dbReference>
<dbReference type="PIRSF" id="PIRSF001549">
    <property type="entry name" value="His-tRNA_synth"/>
    <property type="match status" value="1"/>
</dbReference>
<comment type="subunit">
    <text evidence="2 10">Homodimer.</text>
</comment>
<comment type="similarity">
    <text evidence="1 10">Belongs to the class-II aminoacyl-tRNA synthetase family.</text>
</comment>
<reference evidence="13 14" key="1">
    <citation type="submission" date="2016-11" db="EMBL/GenBank/DDBJ databases">
        <authorList>
            <person name="Jaros S."/>
            <person name="Januszkiewicz K."/>
            <person name="Wedrychowicz H."/>
        </authorList>
    </citation>
    <scope>NUCLEOTIDE SEQUENCE [LARGE SCALE GENOMIC DNA]</scope>
    <source>
        <strain evidence="13 14">DSM 18119</strain>
    </source>
</reference>
<protein>
    <recommendedName>
        <fullName evidence="10">Histidine--tRNA ligase</fullName>
        <ecNumber evidence="10">6.1.1.21</ecNumber>
    </recommendedName>
    <alternativeName>
        <fullName evidence="10">Histidyl-tRNA synthetase</fullName>
        <shortName evidence="10">HisRS</shortName>
    </alternativeName>
</protein>
<evidence type="ECO:0000256" key="1">
    <source>
        <dbReference type="ARBA" id="ARBA00008226"/>
    </source>
</evidence>
<keyword evidence="14" id="KW-1185">Reference proteome</keyword>
<feature type="binding site" evidence="11">
    <location>
        <position position="148"/>
    </location>
    <ligand>
        <name>L-histidine</name>
        <dbReference type="ChEBI" id="CHEBI:57595"/>
    </ligand>
</feature>
<accession>A0A1M5AT21</accession>
<keyword evidence="5 10" id="KW-0547">Nucleotide-binding</keyword>
<dbReference type="OrthoDB" id="9800814at2"/>
<evidence type="ECO:0000256" key="11">
    <source>
        <dbReference type="PIRSR" id="PIRSR001549-1"/>
    </source>
</evidence>
<gene>
    <name evidence="10" type="primary">hisS</name>
    <name evidence="13" type="ORF">SAMN02745131_02344</name>
</gene>
<evidence type="ECO:0000256" key="3">
    <source>
        <dbReference type="ARBA" id="ARBA00022490"/>
    </source>
</evidence>
<feature type="binding site" evidence="11">
    <location>
        <position position="306"/>
    </location>
    <ligand>
        <name>L-histidine</name>
        <dbReference type="ChEBI" id="CHEBI:57595"/>
    </ligand>
</feature>
<name>A0A1M5AT21_9BACT</name>
<evidence type="ECO:0000256" key="9">
    <source>
        <dbReference type="ARBA" id="ARBA00047639"/>
    </source>
</evidence>
<evidence type="ECO:0000256" key="2">
    <source>
        <dbReference type="ARBA" id="ARBA00011738"/>
    </source>
</evidence>
<dbReference type="NCBIfam" id="TIGR00442">
    <property type="entry name" value="hisS"/>
    <property type="match status" value="1"/>
</dbReference>
<dbReference type="STRING" id="1121884.SAMN02745131_02344"/>
<dbReference type="Pfam" id="PF13393">
    <property type="entry name" value="tRNA-synt_His"/>
    <property type="match status" value="1"/>
</dbReference>
<dbReference type="HAMAP" id="MF_00127">
    <property type="entry name" value="His_tRNA_synth"/>
    <property type="match status" value="1"/>
</dbReference>
<feature type="binding site" evidence="11">
    <location>
        <begin position="104"/>
        <end position="106"/>
    </location>
    <ligand>
        <name>L-histidine</name>
        <dbReference type="ChEBI" id="CHEBI:57595"/>
    </ligand>
</feature>
<dbReference type="InterPro" id="IPR036621">
    <property type="entry name" value="Anticodon-bd_dom_sf"/>
</dbReference>
<dbReference type="InterPro" id="IPR045864">
    <property type="entry name" value="aa-tRNA-synth_II/BPL/LPL"/>
</dbReference>
<dbReference type="Proteomes" id="UP000184048">
    <property type="component" value="Unassembled WGS sequence"/>
</dbReference>
<feature type="binding site" evidence="11">
    <location>
        <begin position="310"/>
        <end position="311"/>
    </location>
    <ligand>
        <name>L-histidine</name>
        <dbReference type="ChEBI" id="CHEBI:57595"/>
    </ligand>
</feature>
<dbReference type="PROSITE" id="PS50862">
    <property type="entry name" value="AA_TRNA_LIGASE_II"/>
    <property type="match status" value="1"/>
</dbReference>
<evidence type="ECO:0000256" key="8">
    <source>
        <dbReference type="ARBA" id="ARBA00023146"/>
    </source>
</evidence>
<dbReference type="CDD" id="cd00859">
    <property type="entry name" value="HisRS_anticodon"/>
    <property type="match status" value="1"/>
</dbReference>
<dbReference type="RefSeq" id="WP_072835519.1">
    <property type="nucleotide sequence ID" value="NZ_FQUU01000009.1"/>
</dbReference>
<feature type="binding site" evidence="11">
    <location>
        <position position="134"/>
    </location>
    <ligand>
        <name>L-histidine</name>
        <dbReference type="ChEBI" id="CHEBI:57595"/>
    </ligand>
</feature>
<evidence type="ECO:0000256" key="6">
    <source>
        <dbReference type="ARBA" id="ARBA00022840"/>
    </source>
</evidence>
<dbReference type="SUPFAM" id="SSF55681">
    <property type="entry name" value="Class II aaRS and biotin synthetases"/>
    <property type="match status" value="1"/>
</dbReference>
<dbReference type="InterPro" id="IPR004516">
    <property type="entry name" value="HisRS/HisZ"/>
</dbReference>
<organism evidence="13 14">
    <name type="scientific">Flavisolibacter ginsengisoli DSM 18119</name>
    <dbReference type="NCBI Taxonomy" id="1121884"/>
    <lineage>
        <taxon>Bacteria</taxon>
        <taxon>Pseudomonadati</taxon>
        <taxon>Bacteroidota</taxon>
        <taxon>Chitinophagia</taxon>
        <taxon>Chitinophagales</taxon>
        <taxon>Chitinophagaceae</taxon>
        <taxon>Flavisolibacter</taxon>
    </lineage>
</organism>
<dbReference type="InterPro" id="IPR033656">
    <property type="entry name" value="HisRS_anticodon"/>
</dbReference>
<comment type="catalytic activity">
    <reaction evidence="9 10">
        <text>tRNA(His) + L-histidine + ATP = L-histidyl-tRNA(His) + AMP + diphosphate + H(+)</text>
        <dbReference type="Rhea" id="RHEA:17313"/>
        <dbReference type="Rhea" id="RHEA-COMP:9665"/>
        <dbReference type="Rhea" id="RHEA-COMP:9689"/>
        <dbReference type="ChEBI" id="CHEBI:15378"/>
        <dbReference type="ChEBI" id="CHEBI:30616"/>
        <dbReference type="ChEBI" id="CHEBI:33019"/>
        <dbReference type="ChEBI" id="CHEBI:57595"/>
        <dbReference type="ChEBI" id="CHEBI:78442"/>
        <dbReference type="ChEBI" id="CHEBI:78527"/>
        <dbReference type="ChEBI" id="CHEBI:456215"/>
        <dbReference type="EC" id="6.1.1.21"/>
    </reaction>
</comment>
<dbReference type="SUPFAM" id="SSF52954">
    <property type="entry name" value="Class II aaRS ABD-related"/>
    <property type="match status" value="1"/>
</dbReference>
<keyword evidence="3 10" id="KW-0963">Cytoplasm</keyword>
<dbReference type="GO" id="GO:0006427">
    <property type="term" value="P:histidyl-tRNA aminoacylation"/>
    <property type="evidence" value="ECO:0007669"/>
    <property type="project" value="UniProtKB-UniRule"/>
</dbReference>
<dbReference type="GO" id="GO:0005524">
    <property type="term" value="F:ATP binding"/>
    <property type="evidence" value="ECO:0007669"/>
    <property type="project" value="UniProtKB-UniRule"/>
</dbReference>
<dbReference type="FunFam" id="3.30.930.10:FF:000093">
    <property type="entry name" value="Histidine--tRNA ligase"/>
    <property type="match status" value="1"/>
</dbReference>
<dbReference type="Pfam" id="PF03129">
    <property type="entry name" value="HGTP_anticodon"/>
    <property type="match status" value="1"/>
</dbReference>
<dbReference type="Gene3D" id="3.30.930.10">
    <property type="entry name" value="Bira Bifunctional Protein, Domain 2"/>
    <property type="match status" value="1"/>
</dbReference>
<dbReference type="GO" id="GO:0004821">
    <property type="term" value="F:histidine-tRNA ligase activity"/>
    <property type="evidence" value="ECO:0007669"/>
    <property type="project" value="UniProtKB-UniRule"/>
</dbReference>
<dbReference type="InterPro" id="IPR006195">
    <property type="entry name" value="aa-tRNA-synth_II"/>
</dbReference>
<comment type="subcellular location">
    <subcellularLocation>
        <location evidence="10">Cytoplasm</location>
    </subcellularLocation>
</comment>
<keyword evidence="4 10" id="KW-0436">Ligase</keyword>
<dbReference type="InterPro" id="IPR041715">
    <property type="entry name" value="HisRS-like_core"/>
</dbReference>
<dbReference type="InterPro" id="IPR004154">
    <property type="entry name" value="Anticodon-bd"/>
</dbReference>
<dbReference type="PANTHER" id="PTHR11476:SF7">
    <property type="entry name" value="HISTIDINE--TRNA LIGASE"/>
    <property type="match status" value="1"/>
</dbReference>
<dbReference type="InterPro" id="IPR015807">
    <property type="entry name" value="His-tRNA-ligase"/>
</dbReference>
<keyword evidence="6 10" id="KW-0067">ATP-binding</keyword>
<proteinExistence type="inferred from homology"/>
<feature type="binding site" evidence="11">
    <location>
        <position position="152"/>
    </location>
    <ligand>
        <name>L-histidine</name>
        <dbReference type="ChEBI" id="CHEBI:57595"/>
    </ligand>
</feature>
<keyword evidence="8 10" id="KW-0030">Aminoacyl-tRNA synthetase</keyword>
<dbReference type="CDD" id="cd00773">
    <property type="entry name" value="HisRS-like_core"/>
    <property type="match status" value="1"/>
</dbReference>